<dbReference type="AlphaFoldDB" id="A0A427A202"/>
<gene>
    <name evidence="1" type="ORF">B296_00019885</name>
</gene>
<organism evidence="1 2">
    <name type="scientific">Ensete ventricosum</name>
    <name type="common">Abyssinian banana</name>
    <name type="synonym">Musa ensete</name>
    <dbReference type="NCBI Taxonomy" id="4639"/>
    <lineage>
        <taxon>Eukaryota</taxon>
        <taxon>Viridiplantae</taxon>
        <taxon>Streptophyta</taxon>
        <taxon>Embryophyta</taxon>
        <taxon>Tracheophyta</taxon>
        <taxon>Spermatophyta</taxon>
        <taxon>Magnoliopsida</taxon>
        <taxon>Liliopsida</taxon>
        <taxon>Zingiberales</taxon>
        <taxon>Musaceae</taxon>
        <taxon>Ensete</taxon>
    </lineage>
</organism>
<dbReference type="EMBL" id="AMZH03004094">
    <property type="protein sequence ID" value="RRT70221.1"/>
    <property type="molecule type" value="Genomic_DNA"/>
</dbReference>
<proteinExistence type="predicted"/>
<protein>
    <submittedName>
        <fullName evidence="1">Uncharacterized protein</fullName>
    </submittedName>
</protein>
<dbReference type="Proteomes" id="UP000287651">
    <property type="component" value="Unassembled WGS sequence"/>
</dbReference>
<evidence type="ECO:0000313" key="1">
    <source>
        <dbReference type="EMBL" id="RRT70221.1"/>
    </source>
</evidence>
<comment type="caution">
    <text evidence="1">The sequence shown here is derived from an EMBL/GenBank/DDBJ whole genome shotgun (WGS) entry which is preliminary data.</text>
</comment>
<name>A0A427A202_ENSVE</name>
<accession>A0A427A202</accession>
<sequence>MRGSINWYQSREPRRSYCRIFLPLSAPRSLYAGFSSWQQQPHCCLHLDPSLPQPFLSIIASLPSRRPPSSSPPLQAASPLLPPVASYRCHPPLLPVASTVASSTFSPALTIVVAALTSPTATLVATTATSSFPYLHRYFPYRYHLIATSPRLLLQLLPAVSSPYVAVAATACRCCLPLPQSQPHLPCSCIVVLCCSTLPPLPCNHITVPCHSPRCCPSISSMLPPTTSLLPCRLSLLPVSSPASSFTTVNNASSYHRPARCCFDDLILAANIDGCEI</sequence>
<reference evidence="1 2" key="1">
    <citation type="journal article" date="2014" name="Agronomy (Basel)">
        <title>A Draft Genome Sequence for Ensete ventricosum, the Drought-Tolerant Tree Against Hunger.</title>
        <authorList>
            <person name="Harrison J."/>
            <person name="Moore K.A."/>
            <person name="Paszkiewicz K."/>
            <person name="Jones T."/>
            <person name="Grant M."/>
            <person name="Ambacheew D."/>
            <person name="Muzemil S."/>
            <person name="Studholme D.J."/>
        </authorList>
    </citation>
    <scope>NUCLEOTIDE SEQUENCE [LARGE SCALE GENOMIC DNA]</scope>
</reference>
<evidence type="ECO:0000313" key="2">
    <source>
        <dbReference type="Proteomes" id="UP000287651"/>
    </source>
</evidence>